<feature type="region of interest" description="Disordered" evidence="1">
    <location>
        <begin position="28"/>
        <end position="55"/>
    </location>
</feature>
<evidence type="ECO:0000256" key="1">
    <source>
        <dbReference type="SAM" id="MobiDB-lite"/>
    </source>
</evidence>
<name>A0A9N9NX58_9GLOM</name>
<evidence type="ECO:0000313" key="3">
    <source>
        <dbReference type="Proteomes" id="UP000789405"/>
    </source>
</evidence>
<protein>
    <submittedName>
        <fullName evidence="2">28037_t:CDS:1</fullName>
    </submittedName>
</protein>
<comment type="caution">
    <text evidence="2">The sequence shown here is derived from an EMBL/GenBank/DDBJ whole genome shotgun (WGS) entry which is preliminary data.</text>
</comment>
<sequence length="104" mass="11961">STKALINIEQTFPNLSFRLPDISFSDEKVNRKRIERQQEDEDETTSNSSSSNKEDFINVENLIVHSKRGAPRKKWLKGSNELVNKYISGAKQSEIHKARKPTQC</sequence>
<dbReference type="Proteomes" id="UP000789405">
    <property type="component" value="Unassembled WGS sequence"/>
</dbReference>
<reference evidence="2" key="1">
    <citation type="submission" date="2021-06" db="EMBL/GenBank/DDBJ databases">
        <authorList>
            <person name="Kallberg Y."/>
            <person name="Tangrot J."/>
            <person name="Rosling A."/>
        </authorList>
    </citation>
    <scope>NUCLEOTIDE SEQUENCE</scope>
    <source>
        <strain evidence="2">MA453B</strain>
    </source>
</reference>
<organism evidence="2 3">
    <name type="scientific">Dentiscutata erythropus</name>
    <dbReference type="NCBI Taxonomy" id="1348616"/>
    <lineage>
        <taxon>Eukaryota</taxon>
        <taxon>Fungi</taxon>
        <taxon>Fungi incertae sedis</taxon>
        <taxon>Mucoromycota</taxon>
        <taxon>Glomeromycotina</taxon>
        <taxon>Glomeromycetes</taxon>
        <taxon>Diversisporales</taxon>
        <taxon>Gigasporaceae</taxon>
        <taxon>Dentiscutata</taxon>
    </lineage>
</organism>
<feature type="non-terminal residue" evidence="2">
    <location>
        <position position="1"/>
    </location>
</feature>
<evidence type="ECO:0000313" key="2">
    <source>
        <dbReference type="EMBL" id="CAG8764925.1"/>
    </source>
</evidence>
<accession>A0A9N9NX58</accession>
<proteinExistence type="predicted"/>
<dbReference type="EMBL" id="CAJVPY010018024">
    <property type="protein sequence ID" value="CAG8764925.1"/>
    <property type="molecule type" value="Genomic_DNA"/>
</dbReference>
<gene>
    <name evidence="2" type="ORF">DERYTH_LOCUS18154</name>
</gene>
<keyword evidence="3" id="KW-1185">Reference proteome</keyword>
<dbReference type="AlphaFoldDB" id="A0A9N9NX58"/>
<dbReference type="OrthoDB" id="2490431at2759"/>